<dbReference type="RefSeq" id="WP_089338786.1">
    <property type="nucleotide sequence ID" value="NZ_FZNO01000038.1"/>
</dbReference>
<proteinExistence type="predicted"/>
<dbReference type="SUPFAM" id="SSF103025">
    <property type="entry name" value="Folate-binding domain"/>
    <property type="match status" value="1"/>
</dbReference>
<evidence type="ECO:0000313" key="2">
    <source>
        <dbReference type="Proteomes" id="UP000198403"/>
    </source>
</evidence>
<dbReference type="InterPro" id="IPR027266">
    <property type="entry name" value="TrmE/GcvT-like"/>
</dbReference>
<evidence type="ECO:0000313" key="1">
    <source>
        <dbReference type="EMBL" id="SNR91012.1"/>
    </source>
</evidence>
<protein>
    <submittedName>
        <fullName evidence="1">Sarcosine oxidase subunit gamma</fullName>
    </submittedName>
</protein>
<dbReference type="InterPro" id="IPR007375">
    <property type="entry name" value="SoxG"/>
</dbReference>
<sequence>MADLATLRRSPLHHLHDRLETERIAGERGVALRELPFLTMVSVRVDPGSPAFARLGERLGAELPKACGQVTSSSRHGVLWLGPDEWLVISGTEAATLVAELRDALAGDRGAVVDVSANRTTLELSGPAARETLEKGCPADLHPRSFGPGTAVATTLGLVPVLLWQTGATTYRVLPRSSFADYVARWLLDAITEYAGPRVP</sequence>
<dbReference type="Pfam" id="PF04268">
    <property type="entry name" value="SoxG"/>
    <property type="match status" value="1"/>
</dbReference>
<name>A0A239A6E9_9ACTN</name>
<organism evidence="1 2">
    <name type="scientific">Blastococcus mobilis</name>
    <dbReference type="NCBI Taxonomy" id="1938746"/>
    <lineage>
        <taxon>Bacteria</taxon>
        <taxon>Bacillati</taxon>
        <taxon>Actinomycetota</taxon>
        <taxon>Actinomycetes</taxon>
        <taxon>Geodermatophilales</taxon>
        <taxon>Geodermatophilaceae</taxon>
        <taxon>Blastococcus</taxon>
    </lineage>
</organism>
<dbReference type="EMBL" id="FZNO01000038">
    <property type="protein sequence ID" value="SNR91012.1"/>
    <property type="molecule type" value="Genomic_DNA"/>
</dbReference>
<dbReference type="Proteomes" id="UP000198403">
    <property type="component" value="Unassembled WGS sequence"/>
</dbReference>
<accession>A0A239A6E9</accession>
<dbReference type="GO" id="GO:1901053">
    <property type="term" value="P:sarcosine catabolic process"/>
    <property type="evidence" value="ECO:0007669"/>
    <property type="project" value="InterPro"/>
</dbReference>
<dbReference type="Gene3D" id="3.30.1360.120">
    <property type="entry name" value="Probable tRNA modification gtpase trme, domain 1"/>
    <property type="match status" value="1"/>
</dbReference>
<dbReference type="Gene3D" id="3.30.70.1520">
    <property type="entry name" value="Heterotetrameric sarcosine oxidase"/>
    <property type="match status" value="1"/>
</dbReference>
<dbReference type="GO" id="GO:0008115">
    <property type="term" value="F:sarcosine oxidase activity"/>
    <property type="evidence" value="ECO:0007669"/>
    <property type="project" value="InterPro"/>
</dbReference>
<dbReference type="InterPro" id="IPR006280">
    <property type="entry name" value="SoxG_het"/>
</dbReference>
<dbReference type="OrthoDB" id="9814782at2"/>
<reference evidence="1 2" key="1">
    <citation type="submission" date="2017-06" db="EMBL/GenBank/DDBJ databases">
        <authorList>
            <person name="Kim H.J."/>
            <person name="Triplett B.A."/>
        </authorList>
    </citation>
    <scope>NUCLEOTIDE SEQUENCE [LARGE SCALE GENOMIC DNA]</scope>
    <source>
        <strain evidence="1 2">DSM 44272</strain>
    </source>
</reference>
<dbReference type="AlphaFoldDB" id="A0A239A6E9"/>
<keyword evidence="2" id="KW-1185">Reference proteome</keyword>
<gene>
    <name evidence="1" type="ORF">SAMN06272737_13819</name>
</gene>
<dbReference type="NCBIfam" id="TIGR01375">
    <property type="entry name" value="soxG"/>
    <property type="match status" value="1"/>
</dbReference>